<dbReference type="STRING" id="1522189.A0A316W724"/>
<proteinExistence type="inferred from homology"/>
<feature type="region of interest" description="Disordered" evidence="5">
    <location>
        <begin position="1"/>
        <end position="169"/>
    </location>
</feature>
<evidence type="ECO:0000256" key="5">
    <source>
        <dbReference type="SAM" id="MobiDB-lite"/>
    </source>
</evidence>
<feature type="domain" description="TLDc" evidence="6">
    <location>
        <begin position="514"/>
        <end position="772"/>
    </location>
</feature>
<feature type="compositionally biased region" description="Polar residues" evidence="5">
    <location>
        <begin position="384"/>
        <end position="398"/>
    </location>
</feature>
<dbReference type="Proteomes" id="UP000245783">
    <property type="component" value="Unassembled WGS sequence"/>
</dbReference>
<dbReference type="GeneID" id="37034732"/>
<evidence type="ECO:0000313" key="8">
    <source>
        <dbReference type="Proteomes" id="UP000245783"/>
    </source>
</evidence>
<evidence type="ECO:0000256" key="1">
    <source>
        <dbReference type="ARBA" id="ARBA00004173"/>
    </source>
</evidence>
<dbReference type="GO" id="GO:0006979">
    <property type="term" value="P:response to oxidative stress"/>
    <property type="evidence" value="ECO:0007669"/>
    <property type="project" value="TreeGrafter"/>
</dbReference>
<dbReference type="OrthoDB" id="26679at2759"/>
<evidence type="ECO:0000313" key="7">
    <source>
        <dbReference type="EMBL" id="PWN45602.1"/>
    </source>
</evidence>
<feature type="compositionally biased region" description="Polar residues" evidence="5">
    <location>
        <begin position="149"/>
        <end position="169"/>
    </location>
</feature>
<feature type="compositionally biased region" description="Basic and acidic residues" evidence="5">
    <location>
        <begin position="202"/>
        <end position="212"/>
    </location>
</feature>
<feature type="compositionally biased region" description="Gly residues" evidence="5">
    <location>
        <begin position="297"/>
        <end position="307"/>
    </location>
</feature>
<dbReference type="GO" id="GO:0005739">
    <property type="term" value="C:mitochondrion"/>
    <property type="evidence" value="ECO:0007669"/>
    <property type="project" value="UniProtKB-SubCell"/>
</dbReference>
<evidence type="ECO:0000259" key="6">
    <source>
        <dbReference type="PROSITE" id="PS51886"/>
    </source>
</evidence>
<feature type="compositionally biased region" description="Polar residues" evidence="5">
    <location>
        <begin position="50"/>
        <end position="68"/>
    </location>
</feature>
<dbReference type="AlphaFoldDB" id="A0A316W724"/>
<feature type="compositionally biased region" description="Basic and acidic residues" evidence="5">
    <location>
        <begin position="308"/>
        <end position="317"/>
    </location>
</feature>
<gene>
    <name evidence="7" type="ORF">IE81DRAFT_319887</name>
</gene>
<feature type="compositionally biased region" description="Low complexity" evidence="5">
    <location>
        <begin position="437"/>
        <end position="471"/>
    </location>
</feature>
<dbReference type="PROSITE" id="PS51886">
    <property type="entry name" value="TLDC"/>
    <property type="match status" value="1"/>
</dbReference>
<reference evidence="7 8" key="1">
    <citation type="journal article" date="2018" name="Mol. Biol. Evol.">
        <title>Broad Genomic Sampling Reveals a Smut Pathogenic Ancestry of the Fungal Clade Ustilaginomycotina.</title>
        <authorList>
            <person name="Kijpornyongpan T."/>
            <person name="Mondo S.J."/>
            <person name="Barry K."/>
            <person name="Sandor L."/>
            <person name="Lee J."/>
            <person name="Lipzen A."/>
            <person name="Pangilinan J."/>
            <person name="LaButti K."/>
            <person name="Hainaut M."/>
            <person name="Henrissat B."/>
            <person name="Grigoriev I.V."/>
            <person name="Spatafora J.W."/>
            <person name="Aime M.C."/>
        </authorList>
    </citation>
    <scope>NUCLEOTIDE SEQUENCE [LARGE SCALE GENOMIC DNA]</scope>
    <source>
        <strain evidence="7 8">MCA 4658</strain>
    </source>
</reference>
<feature type="compositionally biased region" description="Low complexity" evidence="5">
    <location>
        <begin position="71"/>
        <end position="83"/>
    </location>
</feature>
<dbReference type="RefSeq" id="XP_025372762.1">
    <property type="nucleotide sequence ID" value="XM_025512862.1"/>
</dbReference>
<accession>A0A316W724</accession>
<feature type="compositionally biased region" description="Polar residues" evidence="5">
    <location>
        <begin position="273"/>
        <end position="286"/>
    </location>
</feature>
<sequence length="774" mass="81889">MSSSRASGSSPTRAGAQAQAQPSLITFEADALDKEEDGDFGAFVDPTEEASFSPSKAQHAVWSTSQVAGNAAASSSRTSTSTSPIHRAKVASVHQPPSTPPSSSAAAEEEEWADASYVDKFSSPTQPRASDLPDWDDPGWSAAHETRKAGQSSNHQPSPSRNAHGLSSNSADDEFFAAFERAALDAHAQASARISPPIIDLRPTERKLEEARKKRAPSSATTMTNNAEEDFFAMFERAPQETLRRKRETGPGLLGDDLENMHDARSSPLEIRSSASGTAPHASSSRDYFGAVADSNGGEGQARGGGARGEKEPDHTSEQVSTPSSLGWTGSLRKTWGSIRGFPAGLAEHLPAASDFIVPATEGFSDDGDEIGHEGQAKPAWSAKQPQQANAGRTPSMDQSKRGHSPLPAQWTDRATFNSSPSQSRNHSAASLQVNVPGPSRKSSSASRSYSTSSTSLAPAPAPAIPISGAPGFDANSTKRWNTGSWSLSAAGEAERSRRPIEVKLNGRSDDIEGVITNWHASRIQASLPARSRLGKSWKLLYSLDQHGISLGTLYGNVEKGLDPKRSKPLGGEDRTEEHAEGWMRGASGAAMAAATGHSISPSNASRNGKVKAVGAGLQLQDAGIVVAVQDGDDNVFGAYVNERLRPQAGYYGSGECFLWRTCRAPTDEGVDLTDGAATSASASLKVQTYPWSGANDYMVLTQPEYLSFGGGEGRYGLWIDGKLEKGISSRCPAFDNDPLCDDAPPAAPSARRNSTTEHRFDCVGLEVWAVGID</sequence>
<feature type="region of interest" description="Disordered" evidence="5">
    <location>
        <begin position="195"/>
        <end position="333"/>
    </location>
</feature>
<evidence type="ECO:0000256" key="4">
    <source>
        <dbReference type="ARBA" id="ARBA00040604"/>
    </source>
</evidence>
<feature type="region of interest" description="Disordered" evidence="5">
    <location>
        <begin position="358"/>
        <end position="471"/>
    </location>
</feature>
<name>A0A316W724_9BASI</name>
<dbReference type="SMART" id="SM00584">
    <property type="entry name" value="TLDc"/>
    <property type="match status" value="1"/>
</dbReference>
<dbReference type="PANTHER" id="PTHR23354">
    <property type="entry name" value="NUCLEOLAR PROTEIN 7/ESTROGEN RECEPTOR COACTIVATOR-RELATED"/>
    <property type="match status" value="1"/>
</dbReference>
<comment type="subcellular location">
    <subcellularLocation>
        <location evidence="1">Mitochondrion</location>
    </subcellularLocation>
</comment>
<evidence type="ECO:0000256" key="2">
    <source>
        <dbReference type="ARBA" id="ARBA00009540"/>
    </source>
</evidence>
<dbReference type="InterPro" id="IPR006571">
    <property type="entry name" value="TLDc_dom"/>
</dbReference>
<keyword evidence="3" id="KW-0496">Mitochondrion</keyword>
<feature type="compositionally biased region" description="Low complexity" evidence="5">
    <location>
        <begin position="1"/>
        <end position="16"/>
    </location>
</feature>
<dbReference type="InParanoid" id="A0A316W724"/>
<dbReference type="PANTHER" id="PTHR23354:SF62">
    <property type="entry name" value="MUSTARD, ISOFORM V"/>
    <property type="match status" value="1"/>
</dbReference>
<dbReference type="Pfam" id="PF07534">
    <property type="entry name" value="TLD"/>
    <property type="match status" value="1"/>
</dbReference>
<comment type="similarity">
    <text evidence="2">Belongs to the OXR1 family.</text>
</comment>
<evidence type="ECO:0000256" key="3">
    <source>
        <dbReference type="ARBA" id="ARBA00023128"/>
    </source>
</evidence>
<feature type="compositionally biased region" description="Polar residues" evidence="5">
    <location>
        <begin position="413"/>
        <end position="434"/>
    </location>
</feature>
<feature type="compositionally biased region" description="Polar residues" evidence="5">
    <location>
        <begin position="318"/>
        <end position="328"/>
    </location>
</feature>
<dbReference type="EMBL" id="KZ819354">
    <property type="protein sequence ID" value="PWN45602.1"/>
    <property type="molecule type" value="Genomic_DNA"/>
</dbReference>
<keyword evidence="8" id="KW-1185">Reference proteome</keyword>
<dbReference type="GO" id="GO:0005634">
    <property type="term" value="C:nucleus"/>
    <property type="evidence" value="ECO:0007669"/>
    <property type="project" value="TreeGrafter"/>
</dbReference>
<organism evidence="7 8">
    <name type="scientific">Ceraceosorus guamensis</name>
    <dbReference type="NCBI Taxonomy" id="1522189"/>
    <lineage>
        <taxon>Eukaryota</taxon>
        <taxon>Fungi</taxon>
        <taxon>Dikarya</taxon>
        <taxon>Basidiomycota</taxon>
        <taxon>Ustilaginomycotina</taxon>
        <taxon>Exobasidiomycetes</taxon>
        <taxon>Ceraceosorales</taxon>
        <taxon>Ceraceosoraceae</taxon>
        <taxon>Ceraceosorus</taxon>
    </lineage>
</organism>
<protein>
    <recommendedName>
        <fullName evidence="4">Oxidation resistance protein 1</fullName>
    </recommendedName>
</protein>